<dbReference type="KEGG" id="pais:PFX98_11960"/>
<organism evidence="8 9">
    <name type="scientific">Paucibacter sediminis</name>
    <dbReference type="NCBI Taxonomy" id="3019553"/>
    <lineage>
        <taxon>Bacteria</taxon>
        <taxon>Pseudomonadati</taxon>
        <taxon>Pseudomonadota</taxon>
        <taxon>Betaproteobacteria</taxon>
        <taxon>Burkholderiales</taxon>
        <taxon>Sphaerotilaceae</taxon>
        <taxon>Roseateles</taxon>
    </lineage>
</organism>
<dbReference type="CDD" id="cd09625">
    <property type="entry name" value="DOMON_like_cytochrome"/>
    <property type="match status" value="1"/>
</dbReference>
<keyword evidence="6" id="KW-0732">Signal</keyword>
<dbReference type="SMART" id="SM00887">
    <property type="entry name" value="EB_dh"/>
    <property type="match status" value="1"/>
</dbReference>
<evidence type="ECO:0000256" key="4">
    <source>
        <dbReference type="ARBA" id="ARBA00022982"/>
    </source>
</evidence>
<evidence type="ECO:0000256" key="5">
    <source>
        <dbReference type="ARBA" id="ARBA00023004"/>
    </source>
</evidence>
<dbReference type="InterPro" id="IPR019020">
    <property type="entry name" value="Cyt-c552/DMSO_Rdtase_haem-bd"/>
</dbReference>
<evidence type="ECO:0000256" key="3">
    <source>
        <dbReference type="ARBA" id="ARBA00022723"/>
    </source>
</evidence>
<keyword evidence="1" id="KW-0813">Transport</keyword>
<sequence length="350" mass="37889">MSKNVLHAIALAGLALSLAGCQSAREEAMPPNTLVALQAKAAPNLQAGAADPAWAQARPLSVALTDGANFGGKGDTQATLKAVYAGDSVYFLIQYADPTHSLRRGPYQKQADGSWKKLKDPADKGGDDNIYYEDKWAMIWPIGNSIPGFDKQGCAALCHLDQGKPYGNKYTSKEGELADMWHMKGSRTAPFGYVDDQYVDHTRYDAKASPNAGRKSDPGTATGEYNAVPLVDGKPQFMSREAKAGNAGGSYFIKRGEEVAFDDSKFKPGDEVASYIINPLQGDRADIRVAVSWKNGMYTSVVARKLVTGSKYDVQFADLGARYGFGFSAFDNAQVRHATSEDPLYLVFRK</sequence>
<evidence type="ECO:0000256" key="2">
    <source>
        <dbReference type="ARBA" id="ARBA00022617"/>
    </source>
</evidence>
<name>A0AA95SSB2_9BURK</name>
<feature type="domain" description="Cytochrome c-552/DMSO reductase-like haem-binding" evidence="7">
    <location>
        <begin position="51"/>
        <end position="342"/>
    </location>
</feature>
<keyword evidence="4" id="KW-0249">Electron transport</keyword>
<keyword evidence="9" id="KW-1185">Reference proteome</keyword>
<feature type="signal peptide" evidence="6">
    <location>
        <begin position="1"/>
        <end position="24"/>
    </location>
</feature>
<keyword evidence="5" id="KW-0408">Iron</keyword>
<dbReference type="GO" id="GO:0046872">
    <property type="term" value="F:metal ion binding"/>
    <property type="evidence" value="ECO:0007669"/>
    <property type="project" value="UniProtKB-KW"/>
</dbReference>
<evidence type="ECO:0000256" key="1">
    <source>
        <dbReference type="ARBA" id="ARBA00022448"/>
    </source>
</evidence>
<evidence type="ECO:0000313" key="9">
    <source>
        <dbReference type="Proteomes" id="UP001177769"/>
    </source>
</evidence>
<dbReference type="AlphaFoldDB" id="A0AA95SSB2"/>
<dbReference type="EMBL" id="CP116346">
    <property type="protein sequence ID" value="WIT14301.1"/>
    <property type="molecule type" value="Genomic_DNA"/>
</dbReference>
<reference evidence="8" key="1">
    <citation type="submission" date="2023-01" db="EMBL/GenBank/DDBJ databases">
        <title>Whole genome sequence of Paucibacter sp. S2-9 isolated from pond sediment.</title>
        <authorList>
            <person name="Jung J.Y."/>
        </authorList>
    </citation>
    <scope>NUCLEOTIDE SEQUENCE</scope>
    <source>
        <strain evidence="8">S2-9</strain>
    </source>
</reference>
<keyword evidence="3" id="KW-0479">Metal-binding</keyword>
<evidence type="ECO:0000313" key="8">
    <source>
        <dbReference type="EMBL" id="WIT14301.1"/>
    </source>
</evidence>
<evidence type="ECO:0000256" key="6">
    <source>
        <dbReference type="SAM" id="SignalP"/>
    </source>
</evidence>
<evidence type="ECO:0000259" key="7">
    <source>
        <dbReference type="SMART" id="SM00887"/>
    </source>
</evidence>
<dbReference type="GO" id="GO:0020037">
    <property type="term" value="F:heme binding"/>
    <property type="evidence" value="ECO:0007669"/>
    <property type="project" value="InterPro"/>
</dbReference>
<dbReference type="Proteomes" id="UP001177769">
    <property type="component" value="Chromosome"/>
</dbReference>
<accession>A0AA95SSB2</accession>
<keyword evidence="2" id="KW-0349">Heme</keyword>
<dbReference type="SUPFAM" id="SSF49344">
    <property type="entry name" value="CBD9-like"/>
    <property type="match status" value="1"/>
</dbReference>
<feature type="chain" id="PRO_5041702514" evidence="6">
    <location>
        <begin position="25"/>
        <end position="350"/>
    </location>
</feature>
<dbReference type="RefSeq" id="WP_285235429.1">
    <property type="nucleotide sequence ID" value="NZ_CP116346.1"/>
</dbReference>
<proteinExistence type="predicted"/>
<dbReference type="PROSITE" id="PS51257">
    <property type="entry name" value="PROKAR_LIPOPROTEIN"/>
    <property type="match status" value="1"/>
</dbReference>
<dbReference type="Gene3D" id="2.60.40.1190">
    <property type="match status" value="1"/>
</dbReference>
<gene>
    <name evidence="8" type="ORF">PFX98_11960</name>
</gene>
<dbReference type="Pfam" id="PF09459">
    <property type="entry name" value="EB_dh"/>
    <property type="match status" value="1"/>
</dbReference>
<protein>
    <submittedName>
        <fullName evidence="8">Ethylbenzene dehydrogenase-related protein</fullName>
    </submittedName>
</protein>